<dbReference type="FunFam" id="3.30.160.60:FF:001818">
    <property type="entry name" value="GDNF-inducible zinc finger protein 1 isoform X1"/>
    <property type="match status" value="1"/>
</dbReference>
<feature type="domain" description="C2H2-type" evidence="12">
    <location>
        <begin position="63"/>
        <end position="89"/>
    </location>
</feature>
<dbReference type="FunFam" id="3.30.160.60:FF:000557">
    <property type="entry name" value="zinc finger and SCAN domain-containing protein 29"/>
    <property type="match status" value="1"/>
</dbReference>
<evidence type="ECO:0000256" key="1">
    <source>
        <dbReference type="ARBA" id="ARBA00003767"/>
    </source>
</evidence>
<dbReference type="AlphaFoldDB" id="A0AAY5EG56"/>
<protein>
    <recommendedName>
        <fullName evidence="12">C2H2-type domain-containing protein</fullName>
    </recommendedName>
</protein>
<dbReference type="PANTHER" id="PTHR14196">
    <property type="entry name" value="ODD-SKIPPED - RELATED"/>
    <property type="match status" value="1"/>
</dbReference>
<keyword evidence="4" id="KW-0677">Repeat</keyword>
<evidence type="ECO:0000256" key="9">
    <source>
        <dbReference type="ARBA" id="ARBA00023163"/>
    </source>
</evidence>
<evidence type="ECO:0000313" key="14">
    <source>
        <dbReference type="Proteomes" id="UP000314983"/>
    </source>
</evidence>
<dbReference type="SMART" id="SM00355">
    <property type="entry name" value="ZnF_C2H2"/>
    <property type="match status" value="3"/>
</dbReference>
<keyword evidence="3" id="KW-0479">Metal-binding</keyword>
<keyword evidence="14" id="KW-1185">Reference proteome</keyword>
<reference evidence="13 14" key="1">
    <citation type="submission" date="2020-05" db="EMBL/GenBank/DDBJ databases">
        <title>Electrophorus electricus (electric eel) genome, fEleEle1, primary haplotype.</title>
        <authorList>
            <person name="Myers G."/>
            <person name="Meyer A."/>
            <person name="Fedrigo O."/>
            <person name="Formenti G."/>
            <person name="Rhie A."/>
            <person name="Tracey A."/>
            <person name="Sims Y."/>
            <person name="Jarvis E.D."/>
        </authorList>
    </citation>
    <scope>NUCLEOTIDE SEQUENCE [LARGE SCALE GENOMIC DNA]</scope>
</reference>
<dbReference type="GO" id="GO:0005634">
    <property type="term" value="C:nucleus"/>
    <property type="evidence" value="ECO:0007669"/>
    <property type="project" value="UniProtKB-SubCell"/>
</dbReference>
<keyword evidence="10" id="KW-0539">Nucleus</keyword>
<dbReference type="PANTHER" id="PTHR14196:SF12">
    <property type="entry name" value="ZINC FINGER PROTEIN 208-LIKE"/>
    <property type="match status" value="1"/>
</dbReference>
<keyword evidence="9" id="KW-0804">Transcription</keyword>
<keyword evidence="6" id="KW-0862">Zinc</keyword>
<evidence type="ECO:0000256" key="6">
    <source>
        <dbReference type="ARBA" id="ARBA00022833"/>
    </source>
</evidence>
<evidence type="ECO:0000256" key="7">
    <source>
        <dbReference type="ARBA" id="ARBA00023015"/>
    </source>
</evidence>
<dbReference type="Gene3D" id="3.30.160.60">
    <property type="entry name" value="Classic Zinc Finger"/>
    <property type="match status" value="3"/>
</dbReference>
<accession>A0AAY5EG56</accession>
<reference evidence="13" key="3">
    <citation type="submission" date="2025-09" db="UniProtKB">
        <authorList>
            <consortium name="Ensembl"/>
        </authorList>
    </citation>
    <scope>IDENTIFICATION</scope>
</reference>
<comment type="function">
    <text evidence="1">May be involved in transcriptional regulation.</text>
</comment>
<dbReference type="Proteomes" id="UP000314983">
    <property type="component" value="Chromosome 11"/>
</dbReference>
<evidence type="ECO:0000256" key="3">
    <source>
        <dbReference type="ARBA" id="ARBA00022723"/>
    </source>
</evidence>
<reference evidence="13" key="2">
    <citation type="submission" date="2025-08" db="UniProtKB">
        <authorList>
            <consortium name="Ensembl"/>
        </authorList>
    </citation>
    <scope>IDENTIFICATION</scope>
</reference>
<dbReference type="GO" id="GO:0000977">
    <property type="term" value="F:RNA polymerase II transcription regulatory region sequence-specific DNA binding"/>
    <property type="evidence" value="ECO:0007669"/>
    <property type="project" value="TreeGrafter"/>
</dbReference>
<dbReference type="InterPro" id="IPR013087">
    <property type="entry name" value="Znf_C2H2_type"/>
</dbReference>
<dbReference type="InterPro" id="IPR036236">
    <property type="entry name" value="Znf_C2H2_sf"/>
</dbReference>
<keyword evidence="8" id="KW-0238">DNA-binding</keyword>
<sequence length="117" mass="13274">TFVHSDELTGAEKMASHSEVTPFTPVFASQMKERFVCKYCGKPFPHPSALILHQRVHTGEKPYCCTLCGKRFNQSNLKKHVNVHTGEKPYACTQCGKTFNQSSNLKTHMKIHTHSRI</sequence>
<evidence type="ECO:0000256" key="10">
    <source>
        <dbReference type="ARBA" id="ARBA00023242"/>
    </source>
</evidence>
<dbReference type="PROSITE" id="PS00028">
    <property type="entry name" value="ZINC_FINGER_C2H2_1"/>
    <property type="match status" value="2"/>
</dbReference>
<evidence type="ECO:0000256" key="4">
    <source>
        <dbReference type="ARBA" id="ARBA00022737"/>
    </source>
</evidence>
<dbReference type="GO" id="GO:0008270">
    <property type="term" value="F:zinc ion binding"/>
    <property type="evidence" value="ECO:0007669"/>
    <property type="project" value="UniProtKB-KW"/>
</dbReference>
<dbReference type="PROSITE" id="PS50157">
    <property type="entry name" value="ZINC_FINGER_C2H2_2"/>
    <property type="match status" value="3"/>
</dbReference>
<organism evidence="13 14">
    <name type="scientific">Electrophorus electricus</name>
    <name type="common">Electric eel</name>
    <name type="synonym">Gymnotus electricus</name>
    <dbReference type="NCBI Taxonomy" id="8005"/>
    <lineage>
        <taxon>Eukaryota</taxon>
        <taxon>Metazoa</taxon>
        <taxon>Chordata</taxon>
        <taxon>Craniata</taxon>
        <taxon>Vertebrata</taxon>
        <taxon>Euteleostomi</taxon>
        <taxon>Actinopterygii</taxon>
        <taxon>Neopterygii</taxon>
        <taxon>Teleostei</taxon>
        <taxon>Ostariophysi</taxon>
        <taxon>Gymnotiformes</taxon>
        <taxon>Gymnotoidei</taxon>
        <taxon>Gymnotidae</taxon>
        <taxon>Electrophorus</taxon>
    </lineage>
</organism>
<feature type="domain" description="C2H2-type" evidence="12">
    <location>
        <begin position="90"/>
        <end position="117"/>
    </location>
</feature>
<comment type="subcellular location">
    <subcellularLocation>
        <location evidence="2">Nucleus</location>
    </subcellularLocation>
</comment>
<proteinExistence type="predicted"/>
<dbReference type="FunFam" id="3.30.160.60:FF:000097">
    <property type="entry name" value="Zinc finger protein"/>
    <property type="match status" value="1"/>
</dbReference>
<keyword evidence="5 11" id="KW-0863">Zinc-finger</keyword>
<dbReference type="Ensembl" id="ENSEEET00000064156.1">
    <property type="protein sequence ID" value="ENSEEEP00000055808.1"/>
    <property type="gene ID" value="ENSEEEG00000024999.1"/>
</dbReference>
<evidence type="ECO:0000256" key="11">
    <source>
        <dbReference type="PROSITE-ProRule" id="PRU00042"/>
    </source>
</evidence>
<evidence type="ECO:0000256" key="5">
    <source>
        <dbReference type="ARBA" id="ARBA00022771"/>
    </source>
</evidence>
<dbReference type="GeneTree" id="ENSGT01150000286959"/>
<keyword evidence="7" id="KW-0805">Transcription regulation</keyword>
<dbReference type="Pfam" id="PF00096">
    <property type="entry name" value="zf-C2H2"/>
    <property type="match status" value="3"/>
</dbReference>
<dbReference type="SUPFAM" id="SSF57667">
    <property type="entry name" value="beta-beta-alpha zinc fingers"/>
    <property type="match status" value="2"/>
</dbReference>
<feature type="domain" description="C2H2-type" evidence="12">
    <location>
        <begin position="35"/>
        <end position="62"/>
    </location>
</feature>
<evidence type="ECO:0000256" key="2">
    <source>
        <dbReference type="ARBA" id="ARBA00004123"/>
    </source>
</evidence>
<evidence type="ECO:0000256" key="8">
    <source>
        <dbReference type="ARBA" id="ARBA00023125"/>
    </source>
</evidence>
<evidence type="ECO:0000313" key="13">
    <source>
        <dbReference type="Ensembl" id="ENSEEEP00000055808.1"/>
    </source>
</evidence>
<evidence type="ECO:0000259" key="12">
    <source>
        <dbReference type="PROSITE" id="PS50157"/>
    </source>
</evidence>
<name>A0AAY5EG56_ELEEL</name>
<dbReference type="GO" id="GO:0000981">
    <property type="term" value="F:DNA-binding transcription factor activity, RNA polymerase II-specific"/>
    <property type="evidence" value="ECO:0007669"/>
    <property type="project" value="TreeGrafter"/>
</dbReference>
<dbReference type="InterPro" id="IPR050717">
    <property type="entry name" value="C2H2-ZF_Transcription_Reg"/>
</dbReference>